<comment type="caution">
    <text evidence="10">The sequence shown here is derived from an EMBL/GenBank/DDBJ whole genome shotgun (WGS) entry which is preliminary data.</text>
</comment>
<dbReference type="HAMAP" id="MF_00956">
    <property type="entry name" value="GDP_fucose_synth"/>
    <property type="match status" value="1"/>
</dbReference>
<name>A0A5A9NDX0_9TELE</name>
<dbReference type="InterPro" id="IPR001509">
    <property type="entry name" value="Epimerase_deHydtase"/>
</dbReference>
<proteinExistence type="inferred from homology"/>
<dbReference type="Gene3D" id="3.90.25.10">
    <property type="entry name" value="UDP-galactose 4-epimerase, domain 1"/>
    <property type="match status" value="1"/>
</dbReference>
<protein>
    <recommendedName>
        <fullName evidence="4">GDP-L-fucose synthase</fullName>
        <ecNumber evidence="4">1.1.1.271</ecNumber>
    </recommendedName>
    <alternativeName>
        <fullName evidence="8">GDP-4-keto-6-deoxy-D-mannose-3,5-epimerase-4-reductase</fullName>
    </alternativeName>
</protein>
<dbReference type="Proteomes" id="UP000324632">
    <property type="component" value="Chromosome 18"/>
</dbReference>
<evidence type="ECO:0000256" key="1">
    <source>
        <dbReference type="ARBA" id="ARBA00002870"/>
    </source>
</evidence>
<dbReference type="Pfam" id="PF01370">
    <property type="entry name" value="Epimerase"/>
    <property type="match status" value="1"/>
</dbReference>
<comment type="pathway">
    <text evidence="2">Nucleotide-sugar biosynthesis; GDP-L-fucose biosynthesis via de novo pathway; GDP-L-fucose from GDP-alpha-D-mannose: step 2/2.</text>
</comment>
<dbReference type="Gene3D" id="3.40.50.720">
    <property type="entry name" value="NAD(P)-binding Rossmann-like Domain"/>
    <property type="match status" value="1"/>
</dbReference>
<dbReference type="EMBL" id="SOYY01000018">
    <property type="protein sequence ID" value="KAA0708194.1"/>
    <property type="molecule type" value="Genomic_DNA"/>
</dbReference>
<dbReference type="GO" id="GO:0042351">
    <property type="term" value="P:'de novo' GDP-L-fucose biosynthetic process"/>
    <property type="evidence" value="ECO:0007669"/>
    <property type="project" value="UniProtKB-UniPathway"/>
</dbReference>
<dbReference type="InterPro" id="IPR036291">
    <property type="entry name" value="NAD(P)-bd_dom_sf"/>
</dbReference>
<evidence type="ECO:0000256" key="8">
    <source>
        <dbReference type="ARBA" id="ARBA00032995"/>
    </source>
</evidence>
<dbReference type="AlphaFoldDB" id="A0A5A9NDX0"/>
<evidence type="ECO:0000256" key="2">
    <source>
        <dbReference type="ARBA" id="ARBA00004883"/>
    </source>
</evidence>
<dbReference type="CDD" id="cd05239">
    <property type="entry name" value="GDP_FS_SDR_e"/>
    <property type="match status" value="1"/>
</dbReference>
<accession>A0A5A9NDX0</accession>
<keyword evidence="5" id="KW-0521">NADP</keyword>
<dbReference type="EC" id="1.1.1.271" evidence="4"/>
<sequence length="363" mass="41010">MLMSASSSRTCVSDEGNVRTRWAVTGVSVSEVTVETAPTAQMEGQVVAMRVLVTGGSGLVGRAIEGVLKEEGEAREGEEWIFLSSKDANLMNAEETKAIFQKHRPTHVIHLAAMVGGLFKNMRHNLDFWRNNIYINDNVLQASHEVGVVRVVSCLSTCIFPDKTTYPIDETMIHNGPPHESNFGYAYAKRMIDVYNKAYFEQNERRYTSVIPTNVFGPHDNFNIDDGHVLPGLIHKTYLAKKEGKALEVWGSGRPLRQFIYSLDLARLFLWVLREYDEVEPIILSVGEEDEVSIKDTAEAVVEAFGFQNDVIYDTSKTDGQFKKTASNVKLRKYLPDFKFTPFKTAIKETCDWFEANYDIARK</sequence>
<dbReference type="SUPFAM" id="SSF51735">
    <property type="entry name" value="NAD(P)-binding Rossmann-fold domains"/>
    <property type="match status" value="1"/>
</dbReference>
<evidence type="ECO:0000259" key="9">
    <source>
        <dbReference type="Pfam" id="PF01370"/>
    </source>
</evidence>
<dbReference type="PANTHER" id="PTHR43238:SF1">
    <property type="entry name" value="GDP-L-FUCOSE SYNTHASE"/>
    <property type="match status" value="1"/>
</dbReference>
<comment type="function">
    <text evidence="1">Catalyzes the two-step NADP-dependent conversion of GDP-4-dehydro-6-deoxy-D-mannose to GDP-fucose, involving an epimerase and a reductase reaction.</text>
</comment>
<evidence type="ECO:0000313" key="11">
    <source>
        <dbReference type="Proteomes" id="UP000324632"/>
    </source>
</evidence>
<feature type="domain" description="NAD-dependent epimerase/dehydratase" evidence="9">
    <location>
        <begin position="51"/>
        <end position="287"/>
    </location>
</feature>
<keyword evidence="11" id="KW-1185">Reference proteome</keyword>
<keyword evidence="6" id="KW-0560">Oxidoreductase</keyword>
<reference evidence="10 11" key="1">
    <citation type="journal article" date="2019" name="Mol. Ecol. Resour.">
        <title>Chromosome-level genome assembly of Triplophysa tibetana, a fish adapted to the harsh high-altitude environment of the Tibetan Plateau.</title>
        <authorList>
            <person name="Yang X."/>
            <person name="Liu H."/>
            <person name="Ma Z."/>
            <person name="Zou Y."/>
            <person name="Zou M."/>
            <person name="Mao Y."/>
            <person name="Li X."/>
            <person name="Wang H."/>
            <person name="Chen T."/>
            <person name="Wang W."/>
            <person name="Yang R."/>
        </authorList>
    </citation>
    <scope>NUCLEOTIDE SEQUENCE [LARGE SCALE GENOMIC DNA]</scope>
    <source>
        <strain evidence="10">TTIB1903HZAU</strain>
        <tissue evidence="10">Muscle</tissue>
    </source>
</reference>
<dbReference type="GO" id="GO:0016853">
    <property type="term" value="F:isomerase activity"/>
    <property type="evidence" value="ECO:0007669"/>
    <property type="project" value="UniProtKB-KW"/>
</dbReference>
<comment type="similarity">
    <text evidence="3">Belongs to the NAD(P)-dependent epimerase/dehydratase family. Fucose synthase subfamily.</text>
</comment>
<evidence type="ECO:0000256" key="6">
    <source>
        <dbReference type="ARBA" id="ARBA00023002"/>
    </source>
</evidence>
<organism evidence="10 11">
    <name type="scientific">Triplophysa tibetana</name>
    <dbReference type="NCBI Taxonomy" id="1572043"/>
    <lineage>
        <taxon>Eukaryota</taxon>
        <taxon>Metazoa</taxon>
        <taxon>Chordata</taxon>
        <taxon>Craniata</taxon>
        <taxon>Vertebrata</taxon>
        <taxon>Euteleostomi</taxon>
        <taxon>Actinopterygii</taxon>
        <taxon>Neopterygii</taxon>
        <taxon>Teleostei</taxon>
        <taxon>Ostariophysi</taxon>
        <taxon>Cypriniformes</taxon>
        <taxon>Nemacheilidae</taxon>
        <taxon>Triplophysa</taxon>
    </lineage>
</organism>
<evidence type="ECO:0000256" key="5">
    <source>
        <dbReference type="ARBA" id="ARBA00022857"/>
    </source>
</evidence>
<dbReference type="InterPro" id="IPR028614">
    <property type="entry name" value="GDP_fucose/colitose_synth"/>
</dbReference>
<evidence type="ECO:0000256" key="4">
    <source>
        <dbReference type="ARBA" id="ARBA00012371"/>
    </source>
</evidence>
<keyword evidence="7" id="KW-0413">Isomerase</keyword>
<dbReference type="UniPathway" id="UPA00128">
    <property type="reaction ID" value="UER00191"/>
</dbReference>
<dbReference type="PANTHER" id="PTHR43238">
    <property type="entry name" value="GDP-L-FUCOSE SYNTHASE"/>
    <property type="match status" value="1"/>
</dbReference>
<evidence type="ECO:0000256" key="7">
    <source>
        <dbReference type="ARBA" id="ARBA00023235"/>
    </source>
</evidence>
<evidence type="ECO:0000256" key="3">
    <source>
        <dbReference type="ARBA" id="ARBA00005959"/>
    </source>
</evidence>
<dbReference type="GO" id="GO:0050577">
    <property type="term" value="F:GDP-L-fucose synthase activity"/>
    <property type="evidence" value="ECO:0007669"/>
    <property type="project" value="UniProtKB-EC"/>
</dbReference>
<gene>
    <name evidence="10" type="ORF">E1301_Tti019405</name>
</gene>
<evidence type="ECO:0000313" key="10">
    <source>
        <dbReference type="EMBL" id="KAA0708194.1"/>
    </source>
</evidence>